<proteinExistence type="predicted"/>
<sequence>MCLRARTVPVIPGRDPASSKVPGSRDRYVEIRIHLEGESELSVFLEQKNHGTLSGTWQPLVRCRDALTANNSFSTAHR</sequence>
<accession>A0A9W8UHE6</accession>
<reference evidence="1" key="1">
    <citation type="journal article" date="2023" name="Access Microbiol">
        <title>De-novo genome assembly for Akanthomyces muscarius, a biocontrol agent of insect agricultural pests.</title>
        <authorList>
            <person name="Erdos Z."/>
            <person name="Studholme D.J."/>
            <person name="Raymond B."/>
            <person name="Sharma M."/>
        </authorList>
    </citation>
    <scope>NUCLEOTIDE SEQUENCE</scope>
    <source>
        <strain evidence="1">Ve6</strain>
    </source>
</reference>
<dbReference type="GeneID" id="80890926"/>
<dbReference type="Proteomes" id="UP001144673">
    <property type="component" value="Chromosome 2"/>
</dbReference>
<comment type="caution">
    <text evidence="1">The sequence shown here is derived from an EMBL/GenBank/DDBJ whole genome shotgun (WGS) entry which is preliminary data.</text>
</comment>
<dbReference type="RefSeq" id="XP_056048569.1">
    <property type="nucleotide sequence ID" value="XM_056194886.1"/>
</dbReference>
<keyword evidence="2" id="KW-1185">Reference proteome</keyword>
<dbReference type="KEGG" id="amus:LMH87_003767"/>
<dbReference type="AlphaFoldDB" id="A0A9W8UHE6"/>
<name>A0A9W8UHE6_AKAMU</name>
<dbReference type="EMBL" id="JAJHUN010000011">
    <property type="protein sequence ID" value="KAJ4144899.1"/>
    <property type="molecule type" value="Genomic_DNA"/>
</dbReference>
<evidence type="ECO:0000313" key="2">
    <source>
        <dbReference type="Proteomes" id="UP001144673"/>
    </source>
</evidence>
<evidence type="ECO:0000313" key="1">
    <source>
        <dbReference type="EMBL" id="KAJ4144899.1"/>
    </source>
</evidence>
<gene>
    <name evidence="1" type="ORF">LMH87_003767</name>
</gene>
<protein>
    <submittedName>
        <fullName evidence="1">Uncharacterized protein</fullName>
    </submittedName>
</protein>
<organism evidence="1 2">
    <name type="scientific">Akanthomyces muscarius</name>
    <name type="common">Entomopathogenic fungus</name>
    <name type="synonym">Lecanicillium muscarium</name>
    <dbReference type="NCBI Taxonomy" id="2231603"/>
    <lineage>
        <taxon>Eukaryota</taxon>
        <taxon>Fungi</taxon>
        <taxon>Dikarya</taxon>
        <taxon>Ascomycota</taxon>
        <taxon>Pezizomycotina</taxon>
        <taxon>Sordariomycetes</taxon>
        <taxon>Hypocreomycetidae</taxon>
        <taxon>Hypocreales</taxon>
        <taxon>Cordycipitaceae</taxon>
        <taxon>Akanthomyces</taxon>
    </lineage>
</organism>